<organism evidence="2 3">
    <name type="scientific">Leptothoe spongobia TAU-MAC 1115</name>
    <dbReference type="NCBI Taxonomy" id="1967444"/>
    <lineage>
        <taxon>Bacteria</taxon>
        <taxon>Bacillati</taxon>
        <taxon>Cyanobacteriota</taxon>
        <taxon>Cyanophyceae</taxon>
        <taxon>Nodosilineales</taxon>
        <taxon>Cymatolegaceae</taxon>
        <taxon>Leptothoe</taxon>
        <taxon>Leptothoe spongobia</taxon>
    </lineage>
</organism>
<evidence type="ECO:0000313" key="2">
    <source>
        <dbReference type="EMBL" id="MBT9316891.1"/>
    </source>
</evidence>
<dbReference type="RefSeq" id="WP_215609959.1">
    <property type="nucleotide sequence ID" value="NZ_JADOES010000035.1"/>
</dbReference>
<evidence type="ECO:0000256" key="1">
    <source>
        <dbReference type="SAM" id="MobiDB-lite"/>
    </source>
</evidence>
<proteinExistence type="predicted"/>
<dbReference type="Proteomes" id="UP000717364">
    <property type="component" value="Unassembled WGS sequence"/>
</dbReference>
<gene>
    <name evidence="2" type="ORF">IXB50_15790</name>
</gene>
<dbReference type="EMBL" id="JADOES010000035">
    <property type="protein sequence ID" value="MBT9316891.1"/>
    <property type="molecule type" value="Genomic_DNA"/>
</dbReference>
<sequence>MDEEHGNDPEALFLGDDHTGKPLMPNENDNPNSGIDMDEEQGTDPDSLFPVDDLTGNLLMSEKNANPNADLTPSDLELSKGSLADNALNGSVSNYDYLELMPSLGASYLGDTPSSFDVLPGLDSVANNGWVATTHFAVAAPNFTV</sequence>
<protein>
    <submittedName>
        <fullName evidence="2">Uncharacterized protein</fullName>
    </submittedName>
</protein>
<dbReference type="AlphaFoldDB" id="A0A947DHA6"/>
<accession>A0A947DHA6</accession>
<reference evidence="2" key="2">
    <citation type="journal article" date="2021" name="Mar. Drugs">
        <title>Genome Reduction and Secondary Metabolism of the Marine Sponge-Associated Cyanobacterium Leptothoe.</title>
        <authorList>
            <person name="Konstantinou D."/>
            <person name="Popin R.V."/>
            <person name="Fewer D.P."/>
            <person name="Sivonen K."/>
            <person name="Gkelis S."/>
        </authorList>
    </citation>
    <scope>NUCLEOTIDE SEQUENCE</scope>
    <source>
        <strain evidence="2">TAU-MAC 1115</strain>
    </source>
</reference>
<name>A0A947DHA6_9CYAN</name>
<comment type="caution">
    <text evidence="2">The sequence shown here is derived from an EMBL/GenBank/DDBJ whole genome shotgun (WGS) entry which is preliminary data.</text>
</comment>
<reference evidence="2" key="1">
    <citation type="submission" date="2020-11" db="EMBL/GenBank/DDBJ databases">
        <authorList>
            <person name="Konstantinou D."/>
            <person name="Gkelis S."/>
            <person name="Popin R."/>
            <person name="Fewer D."/>
            <person name="Sivonen K."/>
        </authorList>
    </citation>
    <scope>NUCLEOTIDE SEQUENCE</scope>
    <source>
        <strain evidence="2">TAU-MAC 1115</strain>
    </source>
</reference>
<evidence type="ECO:0000313" key="3">
    <source>
        <dbReference type="Proteomes" id="UP000717364"/>
    </source>
</evidence>
<keyword evidence="3" id="KW-1185">Reference proteome</keyword>
<feature type="region of interest" description="Disordered" evidence="1">
    <location>
        <begin position="1"/>
        <end position="73"/>
    </location>
</feature>